<name>A0ABR6NJF9_9SPHN</name>
<comment type="caution">
    <text evidence="1">The sequence shown here is derived from an EMBL/GenBank/DDBJ whole genome shotgun (WGS) entry which is preliminary data.</text>
</comment>
<proteinExistence type="predicted"/>
<gene>
    <name evidence="1" type="ORF">HNP60_003392</name>
</gene>
<dbReference type="Proteomes" id="UP001138540">
    <property type="component" value="Unassembled WGS sequence"/>
</dbReference>
<dbReference type="EMBL" id="JACHKA010000001">
    <property type="protein sequence ID" value="MBB5987418.1"/>
    <property type="molecule type" value="Genomic_DNA"/>
</dbReference>
<evidence type="ECO:0000313" key="2">
    <source>
        <dbReference type="Proteomes" id="UP001138540"/>
    </source>
</evidence>
<accession>A0ABR6NJF9</accession>
<reference evidence="1 2" key="1">
    <citation type="submission" date="2020-08" db="EMBL/GenBank/DDBJ databases">
        <title>Exploring microbial biodiversity for novel pathways involved in the catabolism of aromatic compounds derived from lignin.</title>
        <authorList>
            <person name="Elkins J."/>
        </authorList>
    </citation>
    <scope>NUCLEOTIDE SEQUENCE [LARGE SCALE GENOMIC DNA]</scope>
    <source>
        <strain evidence="1 2">B1D3A</strain>
    </source>
</reference>
<dbReference type="RefSeq" id="WP_184155937.1">
    <property type="nucleotide sequence ID" value="NZ_JACHKA010000001.1"/>
</dbReference>
<evidence type="ECO:0008006" key="3">
    <source>
        <dbReference type="Google" id="ProtNLM"/>
    </source>
</evidence>
<keyword evidence="2" id="KW-1185">Reference proteome</keyword>
<organism evidence="1 2">
    <name type="scientific">Sphingobium lignivorans</name>
    <dbReference type="NCBI Taxonomy" id="2735886"/>
    <lineage>
        <taxon>Bacteria</taxon>
        <taxon>Pseudomonadati</taxon>
        <taxon>Pseudomonadota</taxon>
        <taxon>Alphaproteobacteria</taxon>
        <taxon>Sphingomonadales</taxon>
        <taxon>Sphingomonadaceae</taxon>
        <taxon>Sphingobium</taxon>
    </lineage>
</organism>
<evidence type="ECO:0000313" key="1">
    <source>
        <dbReference type="EMBL" id="MBB5987418.1"/>
    </source>
</evidence>
<protein>
    <recommendedName>
        <fullName evidence="3">ArsR family transcriptional regulator</fullName>
    </recommendedName>
</protein>
<sequence length="98" mass="10854">MSYSDAITADARLCILKELARQVDGRLNEVGLTHVLDAFGIRRPRSWVRTQLLALDQLGAVKVTELGTVMVASLTKLGRDHVERRQIVDGVARPSDED</sequence>